<keyword evidence="2" id="KW-1185">Reference proteome</keyword>
<accession>A0A928Z961</accession>
<dbReference type="RefSeq" id="WP_264320712.1">
    <property type="nucleotide sequence ID" value="NZ_JADEXN010000086.1"/>
</dbReference>
<dbReference type="Proteomes" id="UP000621799">
    <property type="component" value="Unassembled WGS sequence"/>
</dbReference>
<protein>
    <submittedName>
        <fullName evidence="1">Uncharacterized protein</fullName>
    </submittedName>
</protein>
<comment type="caution">
    <text evidence="1">The sequence shown here is derived from an EMBL/GenBank/DDBJ whole genome shotgun (WGS) entry which is preliminary data.</text>
</comment>
<organism evidence="1 2">
    <name type="scientific">Zarconia navalis LEGE 11467</name>
    <dbReference type="NCBI Taxonomy" id="1828826"/>
    <lineage>
        <taxon>Bacteria</taxon>
        <taxon>Bacillati</taxon>
        <taxon>Cyanobacteriota</taxon>
        <taxon>Cyanophyceae</taxon>
        <taxon>Oscillatoriophycideae</taxon>
        <taxon>Oscillatoriales</taxon>
        <taxon>Oscillatoriales incertae sedis</taxon>
        <taxon>Zarconia</taxon>
        <taxon>Zarconia navalis</taxon>
    </lineage>
</organism>
<dbReference type="EMBL" id="JADEXN010000086">
    <property type="protein sequence ID" value="MBE9040466.1"/>
    <property type="molecule type" value="Genomic_DNA"/>
</dbReference>
<name>A0A928Z961_9CYAN</name>
<dbReference type="AlphaFoldDB" id="A0A928Z961"/>
<gene>
    <name evidence="1" type="ORF">IQ235_06640</name>
</gene>
<reference evidence="1" key="1">
    <citation type="submission" date="2020-10" db="EMBL/GenBank/DDBJ databases">
        <authorList>
            <person name="Castelo-Branco R."/>
            <person name="Eusebio N."/>
            <person name="Adriana R."/>
            <person name="Vieira A."/>
            <person name="Brugerolle De Fraissinette N."/>
            <person name="Rezende De Castro R."/>
            <person name="Schneider M.P."/>
            <person name="Vasconcelos V."/>
            <person name="Leao P.N."/>
        </authorList>
    </citation>
    <scope>NUCLEOTIDE SEQUENCE</scope>
    <source>
        <strain evidence="1">LEGE 11467</strain>
    </source>
</reference>
<proteinExistence type="predicted"/>
<sequence>MTVVNGWLVPRTGLMLALFRGVDRYWSLDETRRSSSESTSPGSLGVLLEIADEMCHRSDRSQVGTA</sequence>
<evidence type="ECO:0000313" key="1">
    <source>
        <dbReference type="EMBL" id="MBE9040466.1"/>
    </source>
</evidence>
<evidence type="ECO:0000313" key="2">
    <source>
        <dbReference type="Proteomes" id="UP000621799"/>
    </source>
</evidence>